<keyword evidence="3" id="KW-0812">Transmembrane</keyword>
<feature type="transmembrane region" description="Helical" evidence="3">
    <location>
        <begin position="82"/>
        <end position="99"/>
    </location>
</feature>
<comment type="caution">
    <text evidence="5">The sequence shown here is derived from an EMBL/GenBank/DDBJ whole genome shotgun (WGS) entry which is preliminary data.</text>
</comment>
<feature type="domain" description="Glycosyl transferase CAP10" evidence="4">
    <location>
        <begin position="454"/>
        <end position="740"/>
    </location>
</feature>
<gene>
    <name evidence="5" type="ORF">VFPPC_16966</name>
</gene>
<evidence type="ECO:0000259" key="4">
    <source>
        <dbReference type="SMART" id="SM00672"/>
    </source>
</evidence>
<feature type="transmembrane region" description="Helical" evidence="3">
    <location>
        <begin position="21"/>
        <end position="41"/>
    </location>
</feature>
<dbReference type="AlphaFoldDB" id="A0A179EZ61"/>
<keyword evidence="6" id="KW-1185">Reference proteome</keyword>
<dbReference type="PANTHER" id="PTHR12203:SF35">
    <property type="entry name" value="PROTEIN O-GLUCOSYLTRANSFERASE 1"/>
    <property type="match status" value="1"/>
</dbReference>
<evidence type="ECO:0000313" key="5">
    <source>
        <dbReference type="EMBL" id="OAQ58485.1"/>
    </source>
</evidence>
<dbReference type="GeneID" id="28858712"/>
<keyword evidence="2" id="KW-0808">Transferase</keyword>
<accession>A0A179EZ61</accession>
<feature type="transmembrane region" description="Helical" evidence="3">
    <location>
        <begin position="149"/>
        <end position="168"/>
    </location>
</feature>
<comment type="similarity">
    <text evidence="1">Belongs to the glycosyltransferase 90 family.</text>
</comment>
<dbReference type="GO" id="GO:0016740">
    <property type="term" value="F:transferase activity"/>
    <property type="evidence" value="ECO:0007669"/>
    <property type="project" value="UniProtKB-KW"/>
</dbReference>
<feature type="transmembrane region" description="Helical" evidence="3">
    <location>
        <begin position="53"/>
        <end position="75"/>
    </location>
</feature>
<feature type="transmembrane region" description="Helical" evidence="3">
    <location>
        <begin position="111"/>
        <end position="129"/>
    </location>
</feature>
<dbReference type="InterPro" id="IPR051091">
    <property type="entry name" value="O-Glucosyltr/Glycosyltrsf_90"/>
</dbReference>
<dbReference type="EMBL" id="LSBJ02000017">
    <property type="protein sequence ID" value="OAQ58485.1"/>
    <property type="molecule type" value="Genomic_DNA"/>
</dbReference>
<dbReference type="Proteomes" id="UP000078397">
    <property type="component" value="Unassembled WGS sequence"/>
</dbReference>
<protein>
    <submittedName>
        <fullName evidence="5">Capsular associated protein</fullName>
    </submittedName>
</protein>
<proteinExistence type="inferred from homology"/>
<evidence type="ECO:0000256" key="2">
    <source>
        <dbReference type="ARBA" id="ARBA00022679"/>
    </source>
</evidence>
<dbReference type="OrthoDB" id="541052at2759"/>
<evidence type="ECO:0000256" key="3">
    <source>
        <dbReference type="SAM" id="Phobius"/>
    </source>
</evidence>
<name>A0A179EZ61_METCM</name>
<dbReference type="PANTHER" id="PTHR12203">
    <property type="entry name" value="KDEL LYS-ASP-GLU-LEU CONTAINING - RELATED"/>
    <property type="match status" value="1"/>
</dbReference>
<keyword evidence="3" id="KW-1133">Transmembrane helix</keyword>
<evidence type="ECO:0000313" key="6">
    <source>
        <dbReference type="Proteomes" id="UP000078397"/>
    </source>
</evidence>
<dbReference type="SMART" id="SM00672">
    <property type="entry name" value="CAP10"/>
    <property type="match status" value="1"/>
</dbReference>
<evidence type="ECO:0000256" key="1">
    <source>
        <dbReference type="ARBA" id="ARBA00010118"/>
    </source>
</evidence>
<dbReference type="KEGG" id="pchm:VFPPC_16966"/>
<reference evidence="5 6" key="1">
    <citation type="journal article" date="2016" name="PLoS Pathog.">
        <title>Biosynthesis of antibiotic leucinostatins in bio-control fungus Purpureocillium lilacinum and their inhibition on phytophthora revealed by genome mining.</title>
        <authorList>
            <person name="Wang G."/>
            <person name="Liu Z."/>
            <person name="Lin R."/>
            <person name="Li E."/>
            <person name="Mao Z."/>
            <person name="Ling J."/>
            <person name="Yang Y."/>
            <person name="Yin W.B."/>
            <person name="Xie B."/>
        </authorList>
    </citation>
    <scope>NUCLEOTIDE SEQUENCE [LARGE SCALE GENOMIC DNA]</scope>
    <source>
        <strain evidence="5">170</strain>
    </source>
</reference>
<dbReference type="STRING" id="1380566.A0A179EZ61"/>
<dbReference type="RefSeq" id="XP_018136632.1">
    <property type="nucleotide sequence ID" value="XM_018294718.1"/>
</dbReference>
<organism evidence="5 6">
    <name type="scientific">Pochonia chlamydosporia 170</name>
    <dbReference type="NCBI Taxonomy" id="1380566"/>
    <lineage>
        <taxon>Eukaryota</taxon>
        <taxon>Fungi</taxon>
        <taxon>Dikarya</taxon>
        <taxon>Ascomycota</taxon>
        <taxon>Pezizomycotina</taxon>
        <taxon>Sordariomycetes</taxon>
        <taxon>Hypocreomycetidae</taxon>
        <taxon>Hypocreales</taxon>
        <taxon>Clavicipitaceae</taxon>
        <taxon>Pochonia</taxon>
    </lineage>
</organism>
<dbReference type="InterPro" id="IPR006598">
    <property type="entry name" value="CAP10"/>
</dbReference>
<keyword evidence="3" id="KW-0472">Membrane</keyword>
<sequence length="754" mass="85454">MRLQKSNPARILLSRDLKNGLYLVLFGHGILFAGIFLFDAHEAEVRYLYLQKLPSLVLDALLLSITILCSASLLISDESTSFAVRISLFIFLASLWSNIVTERIMPPLQPFRIVTLATVTSSAALLVDIQFSCALKTALSVPKMHFRKIAVFLYFIFMTALWMWYWGFAGLPATSLGVAIEKLHSQATTDAANWAAQAASSKTLSDAVISYKRRYGLPPPPNFHKWHEFATARGSLVIDSFDQIFDDLLPFWGIAPREIRIKTIRAIQESEKNVGGLQIVNGTVKQSPNIPGTHRWMTDALERMIDPFAKSLPDMFIAFNLADECRVSVPYEQLTALEERGQNSVSRLIENSKHDATNELYLEAKSWPESFETMDSMLQGNDVNMLQRPVFMKNAQRQIYHELVASTCPPRSLSRQHHWNDWSKVCSNCILAHSVITKNGPIPRGGGILSDMCHQPDLAGQYGFFMSPFYMEGTRDIHPIFSQAKVRGFSDILVPSPWDFANKSTYDATADMSWTKKHNSLYWRGSSTDGFAKHGMSDGFLRTRFVHEAYQQAKGACQQDQIGCGSINATFVGDVFKCDKQDCQSQRTSFSRWSQMTYPAQAPSNRAGGSHSRLPDAEPFESNWKFRHLMDMDGAGFSGRFLPFLRSRSLVYRAALFRTWFDERLVAWKHYVPADPRLGVGFWSTFWYLSRGFSSENPGAEAQEGLDIAKDIAEEGRSWAAKAIRSEDMQIYTFRLLLEWGRITSDNRESLWYE</sequence>